<comment type="caution">
    <text evidence="1">The sequence shown here is derived from an EMBL/GenBank/DDBJ whole genome shotgun (WGS) entry which is preliminary data.</text>
</comment>
<dbReference type="Proteomes" id="UP000261324">
    <property type="component" value="Unassembled WGS sequence"/>
</dbReference>
<evidence type="ECO:0000313" key="2">
    <source>
        <dbReference type="Proteomes" id="UP000261324"/>
    </source>
</evidence>
<protein>
    <submittedName>
        <fullName evidence="1">SGNH/GDSL hydrolase family protein</fullName>
    </submittedName>
</protein>
<dbReference type="EMBL" id="QSRA01000012">
    <property type="protein sequence ID" value="RGK82240.1"/>
    <property type="molecule type" value="Genomic_DNA"/>
</dbReference>
<dbReference type="AlphaFoldDB" id="A0A3E4PQB8"/>
<dbReference type="RefSeq" id="WP_117660205.1">
    <property type="nucleotide sequence ID" value="NZ_QSRA01000012.1"/>
</dbReference>
<dbReference type="GO" id="GO:0016787">
    <property type="term" value="F:hydrolase activity"/>
    <property type="evidence" value="ECO:0007669"/>
    <property type="project" value="UniProtKB-KW"/>
</dbReference>
<keyword evidence="1" id="KW-0378">Hydrolase</keyword>
<evidence type="ECO:0000313" key="1">
    <source>
        <dbReference type="EMBL" id="RGK82240.1"/>
    </source>
</evidence>
<accession>A0A3E4PQB8</accession>
<dbReference type="InterPro" id="IPR036514">
    <property type="entry name" value="SGNH_hydro_sf"/>
</dbReference>
<gene>
    <name evidence="1" type="ORF">DXC93_09690</name>
</gene>
<organism evidence="1 2">
    <name type="scientific">Dorea formicigenerans</name>
    <dbReference type="NCBI Taxonomy" id="39486"/>
    <lineage>
        <taxon>Bacteria</taxon>
        <taxon>Bacillati</taxon>
        <taxon>Bacillota</taxon>
        <taxon>Clostridia</taxon>
        <taxon>Lachnospirales</taxon>
        <taxon>Lachnospiraceae</taxon>
        <taxon>Dorea</taxon>
    </lineage>
</organism>
<sequence>MKKKIGIFIFIVICSTVMLSDWIERIYIGRLAGLPGRYNNYVGIQKEQKDSIDMLVIGDSESMTSISPMELWKSTGITSYICGQSAQRISESYYMLKHALDYQSPQVVLLETNMLFRYTNTPDSLRSSISDTAMYYFPVLQYHNLWKNIVNDQIPEGWQSYKGFAIRPGVAPYSKGSYMKKTKKEKEIPQINLWYLDKIRKLCEKNKIQLLLYTSASPVNHNYKRYNAVLKYAGKYGIPYIDFNQKLKELGIDWKSDTLDKGDHLNLSGAHKITDYMITYLQEHYMLPDHRGDEKFTSWDTMAEQYTTETGY</sequence>
<proteinExistence type="predicted"/>
<name>A0A3E4PQB8_9FIRM</name>
<reference evidence="1 2" key="1">
    <citation type="submission" date="2018-08" db="EMBL/GenBank/DDBJ databases">
        <title>A genome reference for cultivated species of the human gut microbiota.</title>
        <authorList>
            <person name="Zou Y."/>
            <person name="Xue W."/>
            <person name="Luo G."/>
        </authorList>
    </citation>
    <scope>NUCLEOTIDE SEQUENCE [LARGE SCALE GENOMIC DNA]</scope>
    <source>
        <strain evidence="1 2">TF09-3</strain>
    </source>
</reference>
<dbReference type="SUPFAM" id="SSF52266">
    <property type="entry name" value="SGNH hydrolase"/>
    <property type="match status" value="1"/>
</dbReference>
<dbReference type="Gene3D" id="3.40.50.1110">
    <property type="entry name" value="SGNH hydrolase"/>
    <property type="match status" value="1"/>
</dbReference>